<comment type="caution">
    <text evidence="3">The sequence shown here is derived from an EMBL/GenBank/DDBJ whole genome shotgun (WGS) entry which is preliminary data.</text>
</comment>
<dbReference type="EMBL" id="JBDJPC010000005">
    <property type="protein sequence ID" value="KAL1500898.1"/>
    <property type="molecule type" value="Genomic_DNA"/>
</dbReference>
<protein>
    <recommendedName>
        <fullName evidence="2">Daxx histone-binding domain-containing protein</fullName>
    </recommendedName>
</protein>
<organism evidence="3 4">
    <name type="scientific">Hypothenemus hampei</name>
    <name type="common">Coffee berry borer</name>
    <dbReference type="NCBI Taxonomy" id="57062"/>
    <lineage>
        <taxon>Eukaryota</taxon>
        <taxon>Metazoa</taxon>
        <taxon>Ecdysozoa</taxon>
        <taxon>Arthropoda</taxon>
        <taxon>Hexapoda</taxon>
        <taxon>Insecta</taxon>
        <taxon>Pterygota</taxon>
        <taxon>Neoptera</taxon>
        <taxon>Endopterygota</taxon>
        <taxon>Coleoptera</taxon>
        <taxon>Polyphaga</taxon>
        <taxon>Cucujiformia</taxon>
        <taxon>Curculionidae</taxon>
        <taxon>Scolytinae</taxon>
        <taxon>Hypothenemus</taxon>
    </lineage>
</organism>
<dbReference type="Gene3D" id="1.20.58.2170">
    <property type="match status" value="1"/>
</dbReference>
<sequence>MAEEVILLSSEDEDVFESPTKKFKRIKLDLPHVSLSIVDKKENNKTIIETVSLDSDEDEFTDLKIDHSTKPLEIISNEGSALEESGMLVTNISTVNNGDLSDNGVETVEKCSVTTTDFDNKMNFILNEIVDENSSSAILINGLDNGKEEKENQLDKVQLGFVDFLTLVKDKLKGSPFQEALSTKIPIIKKYYKKNIDFAKEGEFYNTLQDTISTLKDSPEIDSAHNAIIAFHKIFQSLKSYHNEKTIIIEEDHLPKVKRMEKLIRALRRRIKRLETTEVDFDAGGRSSYLILDKYQRHLKQIYTRYCKYIRRNPRKGRPLYDRISIKASRFEEINQALSKKYKNSVKFPSYYDLEKFIRKFVNTSNLALTEQEIKNESEKCFKHLGKILQKKRRQELSDSHLDIVQFSEDPSKKDIALDNVLKKNYLKGKERIDRLCEEYVKKQEQGDDHVSSYDENCSGNKDTSNDTTDSDEESD</sequence>
<gene>
    <name evidence="3" type="ORF">ABEB36_006317</name>
</gene>
<dbReference type="AlphaFoldDB" id="A0ABD1EQ49"/>
<name>A0ABD1EQ49_HYPHA</name>
<feature type="region of interest" description="Disordered" evidence="1">
    <location>
        <begin position="443"/>
        <end position="476"/>
    </location>
</feature>
<evidence type="ECO:0000313" key="3">
    <source>
        <dbReference type="EMBL" id="KAL1500898.1"/>
    </source>
</evidence>
<feature type="compositionally biased region" description="Basic and acidic residues" evidence="1">
    <location>
        <begin position="443"/>
        <end position="453"/>
    </location>
</feature>
<dbReference type="Proteomes" id="UP001566132">
    <property type="component" value="Unassembled WGS sequence"/>
</dbReference>
<evidence type="ECO:0000256" key="1">
    <source>
        <dbReference type="SAM" id="MobiDB-lite"/>
    </source>
</evidence>
<proteinExistence type="predicted"/>
<dbReference type="Pfam" id="PF20920">
    <property type="entry name" value="DAXX_hist_bd"/>
    <property type="match status" value="1"/>
</dbReference>
<reference evidence="3 4" key="1">
    <citation type="submission" date="2024-05" db="EMBL/GenBank/DDBJ databases">
        <title>Genetic variation in Jamaican populations of the coffee berry borer (Hypothenemus hampei).</title>
        <authorList>
            <person name="Errbii M."/>
            <person name="Myrie A."/>
        </authorList>
    </citation>
    <scope>NUCLEOTIDE SEQUENCE [LARGE SCALE GENOMIC DNA]</scope>
    <source>
        <strain evidence="3">JA-Hopewell-2020-01-JO</strain>
        <tissue evidence="3">Whole body</tissue>
    </source>
</reference>
<keyword evidence="4" id="KW-1185">Reference proteome</keyword>
<feature type="domain" description="Daxx histone-binding" evidence="2">
    <location>
        <begin position="363"/>
        <end position="442"/>
    </location>
</feature>
<accession>A0ABD1EQ49</accession>
<evidence type="ECO:0000313" key="4">
    <source>
        <dbReference type="Proteomes" id="UP001566132"/>
    </source>
</evidence>
<evidence type="ECO:0000259" key="2">
    <source>
        <dbReference type="Pfam" id="PF20920"/>
    </source>
</evidence>
<dbReference type="InterPro" id="IPR046378">
    <property type="entry name" value="DAXX_histone-bd"/>
</dbReference>
<dbReference type="InterPro" id="IPR046426">
    <property type="entry name" value="DAXX_histone-bd_sf"/>
</dbReference>